<name>A0ABP4ZXS3_9MICO</name>
<dbReference type="InterPro" id="IPR047057">
    <property type="entry name" value="MerR_fam"/>
</dbReference>
<dbReference type="Gene3D" id="1.10.1660.10">
    <property type="match status" value="1"/>
</dbReference>
<keyword evidence="1" id="KW-0238">DNA-binding</keyword>
<dbReference type="SUPFAM" id="SSF46955">
    <property type="entry name" value="Putative DNA-binding domain"/>
    <property type="match status" value="1"/>
</dbReference>
<protein>
    <submittedName>
        <fullName evidence="3">MerR family transcriptional regulator</fullName>
    </submittedName>
</protein>
<dbReference type="Proteomes" id="UP001501094">
    <property type="component" value="Unassembled WGS sequence"/>
</dbReference>
<dbReference type="InterPro" id="IPR009061">
    <property type="entry name" value="DNA-bd_dom_put_sf"/>
</dbReference>
<reference evidence="4" key="1">
    <citation type="journal article" date="2019" name="Int. J. Syst. Evol. Microbiol.">
        <title>The Global Catalogue of Microorganisms (GCM) 10K type strain sequencing project: providing services to taxonomists for standard genome sequencing and annotation.</title>
        <authorList>
            <consortium name="The Broad Institute Genomics Platform"/>
            <consortium name="The Broad Institute Genome Sequencing Center for Infectious Disease"/>
            <person name="Wu L."/>
            <person name="Ma J."/>
        </authorList>
    </citation>
    <scope>NUCLEOTIDE SEQUENCE [LARGE SCALE GENOMIC DNA]</scope>
    <source>
        <strain evidence="4">JCM 14326</strain>
    </source>
</reference>
<sequence>MDEMKIGELAERAGVPASTLRYYEAEGLLPATRADNGYRLYGQQALDRLAFIAQAKHLDLPLSAVRELIVVWESEPCHTVRAAYRPMLADRVQQTAERLTALRGLQDTLSAAIAHLDALPDRDAPCDASCAFLDRPRRRLPLATPPASAGDAPVACTLKGTDYAERINQWRELFTGVSLTRMADGVRAALPVAELGLAAELAVAEQQCCAFYDIRIDLHGPMFDLTITAPDQAAPLLADLLPTHPRETTLR</sequence>
<dbReference type="PANTHER" id="PTHR30204:SF97">
    <property type="entry name" value="MERR FAMILY REGULATORY PROTEIN"/>
    <property type="match status" value="1"/>
</dbReference>
<dbReference type="InterPro" id="IPR000551">
    <property type="entry name" value="MerR-type_HTH_dom"/>
</dbReference>
<evidence type="ECO:0000313" key="3">
    <source>
        <dbReference type="EMBL" id="GAA1873734.1"/>
    </source>
</evidence>
<comment type="caution">
    <text evidence="3">The sequence shown here is derived from an EMBL/GenBank/DDBJ whole genome shotgun (WGS) entry which is preliminary data.</text>
</comment>
<evidence type="ECO:0000256" key="1">
    <source>
        <dbReference type="ARBA" id="ARBA00023125"/>
    </source>
</evidence>
<dbReference type="PRINTS" id="PR00040">
    <property type="entry name" value="HTHMERR"/>
</dbReference>
<dbReference type="EMBL" id="BAAANL010000009">
    <property type="protein sequence ID" value="GAA1873734.1"/>
    <property type="molecule type" value="Genomic_DNA"/>
</dbReference>
<evidence type="ECO:0000259" key="2">
    <source>
        <dbReference type="PROSITE" id="PS50937"/>
    </source>
</evidence>
<keyword evidence="4" id="KW-1185">Reference proteome</keyword>
<dbReference type="Pfam" id="PF13411">
    <property type="entry name" value="MerR_1"/>
    <property type="match status" value="1"/>
</dbReference>
<proteinExistence type="predicted"/>
<evidence type="ECO:0000313" key="4">
    <source>
        <dbReference type="Proteomes" id="UP001501094"/>
    </source>
</evidence>
<organism evidence="3 4">
    <name type="scientific">Myceligenerans crystallogenes</name>
    <dbReference type="NCBI Taxonomy" id="316335"/>
    <lineage>
        <taxon>Bacteria</taxon>
        <taxon>Bacillati</taxon>
        <taxon>Actinomycetota</taxon>
        <taxon>Actinomycetes</taxon>
        <taxon>Micrococcales</taxon>
        <taxon>Promicromonosporaceae</taxon>
        <taxon>Myceligenerans</taxon>
    </lineage>
</organism>
<dbReference type="RefSeq" id="WP_344105786.1">
    <property type="nucleotide sequence ID" value="NZ_BAAANL010000009.1"/>
</dbReference>
<accession>A0ABP4ZXS3</accession>
<dbReference type="PANTHER" id="PTHR30204">
    <property type="entry name" value="REDOX-CYCLING DRUG-SENSING TRANSCRIPTIONAL ACTIVATOR SOXR"/>
    <property type="match status" value="1"/>
</dbReference>
<gene>
    <name evidence="3" type="ORF">GCM10009751_36530</name>
</gene>
<feature type="domain" description="HTH merR-type" evidence="2">
    <location>
        <begin position="3"/>
        <end position="71"/>
    </location>
</feature>
<dbReference type="SMART" id="SM00422">
    <property type="entry name" value="HTH_MERR"/>
    <property type="match status" value="1"/>
</dbReference>
<dbReference type="PROSITE" id="PS50937">
    <property type="entry name" value="HTH_MERR_2"/>
    <property type="match status" value="1"/>
</dbReference>